<evidence type="ECO:0000313" key="1">
    <source>
        <dbReference type="EMBL" id="OWM65688.1"/>
    </source>
</evidence>
<dbReference type="EMBL" id="PGOL01000385">
    <property type="protein sequence ID" value="PKI71327.1"/>
    <property type="molecule type" value="Genomic_DNA"/>
</dbReference>
<protein>
    <submittedName>
        <fullName evidence="1">Uncharacterized protein</fullName>
    </submittedName>
</protein>
<dbReference type="GeneID" id="116201248"/>
<accession>A0A218VZP7</accession>
<evidence type="ECO:0000313" key="4">
    <source>
        <dbReference type="Proteomes" id="UP000233551"/>
    </source>
</evidence>
<reference evidence="2 4" key="3">
    <citation type="submission" date="2017-11" db="EMBL/GenBank/DDBJ databases">
        <title>De-novo sequencing of pomegranate (Punica granatum L.) genome.</title>
        <authorList>
            <person name="Akparov Z."/>
            <person name="Amiraslanov A."/>
            <person name="Hajiyeva S."/>
            <person name="Abbasov M."/>
            <person name="Kaur K."/>
            <person name="Hamwieh A."/>
            <person name="Solovyev V."/>
            <person name="Salamov A."/>
            <person name="Braich B."/>
            <person name="Kosarev P."/>
            <person name="Mahmoud A."/>
            <person name="Hajiyev E."/>
            <person name="Babayeva S."/>
            <person name="Izzatullayeva V."/>
            <person name="Mammadov A."/>
            <person name="Mammadov A."/>
            <person name="Sharifova S."/>
            <person name="Ojaghi J."/>
            <person name="Eynullazada K."/>
            <person name="Bayramov B."/>
            <person name="Abdulazimova A."/>
            <person name="Shahmuradov I."/>
        </authorList>
    </citation>
    <scope>NUCLEOTIDE SEQUENCE [LARGE SCALE GENOMIC DNA]</scope>
    <source>
        <strain evidence="2">AG2017</strain>
        <strain evidence="4">cv. AG2017</strain>
        <tissue evidence="2">Leaf</tissue>
    </source>
</reference>
<gene>
    <name evidence="1" type="ORF">CDL15_Pgr017185</name>
    <name evidence="2" type="ORF">CRG98_008327</name>
</gene>
<dbReference type="InterPro" id="IPR016972">
    <property type="entry name" value="UCP031279"/>
</dbReference>
<dbReference type="STRING" id="22663.A0A218VZP7"/>
<comment type="caution">
    <text evidence="1">The sequence shown here is derived from an EMBL/GenBank/DDBJ whole genome shotgun (WGS) entry which is preliminary data.</text>
</comment>
<reference evidence="3" key="1">
    <citation type="journal article" date="2017" name="Plant J.">
        <title>The pomegranate (Punica granatum L.) genome and the genomics of punicalagin biosynthesis.</title>
        <authorList>
            <person name="Qin G."/>
            <person name="Xu C."/>
            <person name="Ming R."/>
            <person name="Tang H."/>
            <person name="Guyot R."/>
            <person name="Kramer E.M."/>
            <person name="Hu Y."/>
            <person name="Yi X."/>
            <person name="Qi Y."/>
            <person name="Xu X."/>
            <person name="Gao Z."/>
            <person name="Pan H."/>
            <person name="Jian J."/>
            <person name="Tian Y."/>
            <person name="Yue Z."/>
            <person name="Xu Y."/>
        </authorList>
    </citation>
    <scope>NUCLEOTIDE SEQUENCE [LARGE SCALE GENOMIC DNA]</scope>
    <source>
        <strain evidence="3">cv. Dabenzi</strain>
    </source>
</reference>
<dbReference type="AlphaFoldDB" id="A0A218VZP7"/>
<reference evidence="1" key="2">
    <citation type="submission" date="2017-06" db="EMBL/GenBank/DDBJ databases">
        <title>The pomegranate genome and the genomics of punicalagin biosynthesis.</title>
        <authorList>
            <person name="Xu C."/>
        </authorList>
    </citation>
    <scope>NUCLEOTIDE SEQUENCE [LARGE SCALE GENOMIC DNA]</scope>
    <source>
        <tissue evidence="1">Fresh leaf</tissue>
    </source>
</reference>
<dbReference type="Proteomes" id="UP000197138">
    <property type="component" value="Unassembled WGS sequence"/>
</dbReference>
<proteinExistence type="predicted"/>
<evidence type="ECO:0000313" key="3">
    <source>
        <dbReference type="Proteomes" id="UP000197138"/>
    </source>
</evidence>
<dbReference type="PANTHER" id="PTHR33526:SF4">
    <property type="entry name" value="OS07G0123800 PROTEIN"/>
    <property type="match status" value="1"/>
</dbReference>
<keyword evidence="4" id="KW-1185">Reference proteome</keyword>
<evidence type="ECO:0000313" key="2">
    <source>
        <dbReference type="EMBL" id="PKI71327.1"/>
    </source>
</evidence>
<sequence>MADKKHEKKKKVGMKKVGPLCKCLKSLFAVLSKARDFYVRSIINCSGRARYGPSSSQLQGLPKSISSSSSKSTVLYTDEDIRELIRAASRQSLRDKIVLEIPPEHYGYYNNISGKIARSFTSGIGRIDEDKPCEFGEDVRVDVSMNALCPRSKSHAVARRGFIVS</sequence>
<dbReference type="PANTHER" id="PTHR33526">
    <property type="entry name" value="OS07G0123800 PROTEIN"/>
    <property type="match status" value="1"/>
</dbReference>
<organism evidence="1 3">
    <name type="scientific">Punica granatum</name>
    <name type="common">Pomegranate</name>
    <dbReference type="NCBI Taxonomy" id="22663"/>
    <lineage>
        <taxon>Eukaryota</taxon>
        <taxon>Viridiplantae</taxon>
        <taxon>Streptophyta</taxon>
        <taxon>Embryophyta</taxon>
        <taxon>Tracheophyta</taxon>
        <taxon>Spermatophyta</taxon>
        <taxon>Magnoliopsida</taxon>
        <taxon>eudicotyledons</taxon>
        <taxon>Gunneridae</taxon>
        <taxon>Pentapetalae</taxon>
        <taxon>rosids</taxon>
        <taxon>malvids</taxon>
        <taxon>Myrtales</taxon>
        <taxon>Lythraceae</taxon>
        <taxon>Punica</taxon>
    </lineage>
</organism>
<dbReference type="PIRSF" id="PIRSF031279">
    <property type="entry name" value="UCP031279"/>
    <property type="match status" value="1"/>
</dbReference>
<dbReference type="EMBL" id="MTKT01005569">
    <property type="protein sequence ID" value="OWM65688.1"/>
    <property type="molecule type" value="Genomic_DNA"/>
</dbReference>
<dbReference type="Proteomes" id="UP000233551">
    <property type="component" value="Unassembled WGS sequence"/>
</dbReference>
<name>A0A218VZP7_PUNGR</name>
<dbReference type="OrthoDB" id="694638at2759"/>